<evidence type="ECO:0000313" key="12">
    <source>
        <dbReference type="EnsemblPlants" id="OPUNC01G07860.1"/>
    </source>
</evidence>
<dbReference type="PANTHER" id="PTHR47955">
    <property type="entry name" value="CYTOCHROME P450 FAMILY 71 PROTEIN"/>
    <property type="match status" value="1"/>
</dbReference>
<dbReference type="SUPFAM" id="SSF48264">
    <property type="entry name" value="Cytochrome P450"/>
    <property type="match status" value="3"/>
</dbReference>
<evidence type="ECO:0000256" key="3">
    <source>
        <dbReference type="ARBA" id="ARBA00022617"/>
    </source>
</evidence>
<evidence type="ECO:0000313" key="13">
    <source>
        <dbReference type="Proteomes" id="UP000026962"/>
    </source>
</evidence>
<feature type="binding site" description="axial binding residue" evidence="10">
    <location>
        <position position="481"/>
    </location>
    <ligand>
        <name>heme</name>
        <dbReference type="ChEBI" id="CHEBI:30413"/>
    </ligand>
    <ligandPart>
        <name>Fe</name>
        <dbReference type="ChEBI" id="CHEBI:18248"/>
    </ligandPart>
</feature>
<keyword evidence="7" id="KW-0560">Oxidoreductase</keyword>
<dbReference type="FunFam" id="1.10.630.10:FF:000126">
    <property type="entry name" value="Predicted protein"/>
    <property type="match status" value="1"/>
</dbReference>
<protein>
    <recommendedName>
        <fullName evidence="14">Cytochrome P450</fullName>
    </recommendedName>
</protein>
<keyword evidence="11" id="KW-0472">Membrane</keyword>
<evidence type="ECO:0000256" key="5">
    <source>
        <dbReference type="ARBA" id="ARBA00022723"/>
    </source>
</evidence>
<keyword evidence="8 10" id="KW-0408">Iron</keyword>
<keyword evidence="5 10" id="KW-0479">Metal-binding</keyword>
<name>A0A0E0JFW1_ORYPU</name>
<dbReference type="GO" id="GO:0020037">
    <property type="term" value="F:heme binding"/>
    <property type="evidence" value="ECO:0007669"/>
    <property type="project" value="InterPro"/>
</dbReference>
<dbReference type="Gene3D" id="1.10.630.10">
    <property type="entry name" value="Cytochrome P450"/>
    <property type="match status" value="3"/>
</dbReference>
<keyword evidence="6 11" id="KW-1133">Transmembrane helix</keyword>
<organism evidence="12">
    <name type="scientific">Oryza punctata</name>
    <name type="common">Red rice</name>
    <dbReference type="NCBI Taxonomy" id="4537"/>
    <lineage>
        <taxon>Eukaryota</taxon>
        <taxon>Viridiplantae</taxon>
        <taxon>Streptophyta</taxon>
        <taxon>Embryophyta</taxon>
        <taxon>Tracheophyta</taxon>
        <taxon>Spermatophyta</taxon>
        <taxon>Magnoliopsida</taxon>
        <taxon>Liliopsida</taxon>
        <taxon>Poales</taxon>
        <taxon>Poaceae</taxon>
        <taxon>BOP clade</taxon>
        <taxon>Oryzoideae</taxon>
        <taxon>Oryzeae</taxon>
        <taxon>Oryzinae</taxon>
        <taxon>Oryza</taxon>
    </lineage>
</organism>
<dbReference type="GO" id="GO:0005506">
    <property type="term" value="F:iron ion binding"/>
    <property type="evidence" value="ECO:0007669"/>
    <property type="project" value="InterPro"/>
</dbReference>
<dbReference type="OMA" id="FWVRRGF"/>
<evidence type="ECO:0000256" key="6">
    <source>
        <dbReference type="ARBA" id="ARBA00022989"/>
    </source>
</evidence>
<dbReference type="PRINTS" id="PR00385">
    <property type="entry name" value="P450"/>
</dbReference>
<reference evidence="12" key="1">
    <citation type="submission" date="2015-04" db="UniProtKB">
        <authorList>
            <consortium name="EnsemblPlants"/>
        </authorList>
    </citation>
    <scope>IDENTIFICATION</scope>
</reference>
<keyword evidence="3 10" id="KW-0349">Heme</keyword>
<dbReference type="PROSITE" id="PS00086">
    <property type="entry name" value="CYTOCHROME_P450"/>
    <property type="match status" value="2"/>
</dbReference>
<reference evidence="12" key="2">
    <citation type="submission" date="2018-05" db="EMBL/GenBank/DDBJ databases">
        <title>OpunRS2 (Oryza punctata Reference Sequence Version 2).</title>
        <authorList>
            <person name="Zhang J."/>
            <person name="Kudrna D."/>
            <person name="Lee S."/>
            <person name="Talag J."/>
            <person name="Welchert J."/>
            <person name="Wing R.A."/>
        </authorList>
    </citation>
    <scope>NUCLEOTIDE SEQUENCE [LARGE SCALE GENOMIC DNA]</scope>
</reference>
<keyword evidence="9" id="KW-0503">Monooxygenase</keyword>
<dbReference type="PRINTS" id="PR00463">
    <property type="entry name" value="EP450I"/>
</dbReference>
<proteinExistence type="inferred from homology"/>
<evidence type="ECO:0000256" key="7">
    <source>
        <dbReference type="ARBA" id="ARBA00023002"/>
    </source>
</evidence>
<dbReference type="STRING" id="4537.A0A0E0JFW1"/>
<accession>A0A0E0JFW1</accession>
<evidence type="ECO:0000256" key="10">
    <source>
        <dbReference type="PIRSR" id="PIRSR602401-1"/>
    </source>
</evidence>
<comment type="similarity">
    <text evidence="2">Belongs to the cytochrome P450 family.</text>
</comment>
<keyword evidence="13" id="KW-1185">Reference proteome</keyword>
<dbReference type="CDD" id="cd11072">
    <property type="entry name" value="CYP71-like"/>
    <property type="match status" value="1"/>
</dbReference>
<evidence type="ECO:0000256" key="2">
    <source>
        <dbReference type="ARBA" id="ARBA00010617"/>
    </source>
</evidence>
<dbReference type="InterPro" id="IPR001128">
    <property type="entry name" value="Cyt_P450"/>
</dbReference>
<evidence type="ECO:0000256" key="1">
    <source>
        <dbReference type="ARBA" id="ARBA00001971"/>
    </source>
</evidence>
<dbReference type="InterPro" id="IPR017972">
    <property type="entry name" value="Cyt_P450_CS"/>
</dbReference>
<evidence type="ECO:0000256" key="11">
    <source>
        <dbReference type="SAM" id="Phobius"/>
    </source>
</evidence>
<comment type="cofactor">
    <cofactor evidence="1 10">
        <name>heme</name>
        <dbReference type="ChEBI" id="CHEBI:30413"/>
    </cofactor>
</comment>
<dbReference type="GO" id="GO:0016705">
    <property type="term" value="F:oxidoreductase activity, acting on paired donors, with incorporation or reduction of molecular oxygen"/>
    <property type="evidence" value="ECO:0007669"/>
    <property type="project" value="InterPro"/>
</dbReference>
<dbReference type="Gramene" id="OPUNC01G07860.1">
    <property type="protein sequence ID" value="OPUNC01G07860.1"/>
    <property type="gene ID" value="OPUNC01G07860"/>
</dbReference>
<keyword evidence="4 11" id="KW-0812">Transmembrane</keyword>
<evidence type="ECO:0000256" key="4">
    <source>
        <dbReference type="ARBA" id="ARBA00022692"/>
    </source>
</evidence>
<evidence type="ECO:0000256" key="9">
    <source>
        <dbReference type="ARBA" id="ARBA00023033"/>
    </source>
</evidence>
<dbReference type="FunFam" id="1.10.630.10:FF:000079">
    <property type="entry name" value="Cytochrome P450 71A26"/>
    <property type="match status" value="1"/>
</dbReference>
<feature type="transmembrane region" description="Helical" evidence="11">
    <location>
        <begin position="6"/>
        <end position="25"/>
    </location>
</feature>
<dbReference type="Proteomes" id="UP000026962">
    <property type="component" value="Chromosome 1"/>
</dbReference>
<dbReference type="InterPro" id="IPR002401">
    <property type="entry name" value="Cyt_P450_E_grp-I"/>
</dbReference>
<evidence type="ECO:0008006" key="14">
    <source>
        <dbReference type="Google" id="ProtNLM"/>
    </source>
</evidence>
<dbReference type="HOGENOM" id="CLU_009776_0_0_1"/>
<evidence type="ECO:0000256" key="8">
    <source>
        <dbReference type="ARBA" id="ARBA00023004"/>
    </source>
</evidence>
<dbReference type="GO" id="GO:0004497">
    <property type="term" value="F:monooxygenase activity"/>
    <property type="evidence" value="ECO:0007669"/>
    <property type="project" value="UniProtKB-KW"/>
</dbReference>
<sequence length="1095" mass="121302">MAVSLVVVVVVAIVVPLLYLVLLPAGKRRCAGRFPPSPPWGLPLLGHLHLLGALPHRALRSLAAAHGPVLLLRLGRVPVVFVSSAAAAEEVMRSRDLEFASRPRSAVAERLLYGHDVAFAPYGEYWRQTRRICVVHLLSARRVLSFRRVREEEAAALVGRVRAAALAPGARGAVDLIEHLIAYSNTVVSRAVFGDESARGLYGDVDRGRALRKLFDDFVQLLGQEPMGELQPWLGWVDSLRGLEGKVRRTFEALDSILEKVIDDHRRRRREVGRQMDDSGGDHRDFVDVLLDVNEMDKDAGIQLGTIEIKGIIMGPNIRLRPEAEDRSEESGPEWDDMFAAGTDTTTTVMEWAMAELITHPDAMRNVQDEIKAVVGITGHVTEDHLDRLPYLKAVLKETFRLHPPLPLLVPHEPPADTKILGYNIPAHTRIVINAWTIGRDRATWGEHAEEFIPERFLESGLDYKGQDFVLVPFGAGRRGCPGVGFAVLAMEMALASLLYNFDWETRVVDRRSEFRTSSLDMSETNGLSVRLKKMDDDDGGGDHRDFVEVLLDVNETDKDAGVHLGTIEIKAIILDMFAAGTDTTKTAMEWAMAELITHQDAMRKAQDEIRAVAGVAGRVTEDQMDKLPYLKAVIKETLRLHPPNPLLVPHEPPADAEIQGYTVPAHTRVLINAWTIGRDPTTWGEHAEKFMPERFLDNSVDYKGQDFVLVPFGAGRRGCPGVEFAVPTMEMALARLLYNFNWETRPVDRRSKLGTSSLDMSERFLESGLDYKGQDFVLVPFDTGRVRYADHGDGIGEIVVQFQLGMSSLDMSEVGGRRTWSAPEEAAAVAAVGAPAARSAGHLYLLGALPHRALRSLAAAHGPVLLLRLGRVPVVVVSSAAAAKELMRARDEAFASRPRIAMAERLLYGGRDVATGRRVCVVHLLSARRVLSFRRVREEEVAALVERVRDAAAPGRPVVDLSGLLVAYSITVLTPAAFGDESTRNLYAGDRGHKMRKVFDNFARLLGTEPMGELLPWLGWVDALRGLEGKAQIDDHRRRREGGRRMDDDGYHRDFVDVLLDVIETDKDAGIQLGTIEIKGIILERCNNTMVNVQ</sequence>
<dbReference type="eggNOG" id="KOG0156">
    <property type="taxonomic scope" value="Eukaryota"/>
</dbReference>
<dbReference type="InterPro" id="IPR036396">
    <property type="entry name" value="Cyt_P450_sf"/>
</dbReference>
<dbReference type="Pfam" id="PF00067">
    <property type="entry name" value="p450"/>
    <property type="match status" value="4"/>
</dbReference>
<dbReference type="AlphaFoldDB" id="A0A0E0JFW1"/>
<dbReference type="EnsemblPlants" id="OPUNC01G07860.1">
    <property type="protein sequence ID" value="OPUNC01G07860.1"/>
    <property type="gene ID" value="OPUNC01G07860"/>
</dbReference>
<dbReference type="PANTHER" id="PTHR47955:SF15">
    <property type="entry name" value="CYTOCHROME P450 71A2-LIKE"/>
    <property type="match status" value="1"/>
</dbReference>